<keyword evidence="3" id="KW-0732">Signal</keyword>
<feature type="chain" id="PRO_5013186160" description="CCHC-type domain-containing protein" evidence="3">
    <location>
        <begin position="28"/>
        <end position="472"/>
    </location>
</feature>
<reference evidence="5 6" key="1">
    <citation type="journal article" date="2014" name="Nat. Commun.">
        <title>Klebsormidium flaccidum genome reveals primary factors for plant terrestrial adaptation.</title>
        <authorList>
            <person name="Hori K."/>
            <person name="Maruyama F."/>
            <person name="Fujisawa T."/>
            <person name="Togashi T."/>
            <person name="Yamamoto N."/>
            <person name="Seo M."/>
            <person name="Sato S."/>
            <person name="Yamada T."/>
            <person name="Mori H."/>
            <person name="Tajima N."/>
            <person name="Moriyama T."/>
            <person name="Ikeuchi M."/>
            <person name="Watanabe M."/>
            <person name="Wada H."/>
            <person name="Kobayashi K."/>
            <person name="Saito M."/>
            <person name="Masuda T."/>
            <person name="Sasaki-Sekimoto Y."/>
            <person name="Mashiguchi K."/>
            <person name="Awai K."/>
            <person name="Shimojima M."/>
            <person name="Masuda S."/>
            <person name="Iwai M."/>
            <person name="Nobusawa T."/>
            <person name="Narise T."/>
            <person name="Kondo S."/>
            <person name="Saito H."/>
            <person name="Sato R."/>
            <person name="Murakawa M."/>
            <person name="Ihara Y."/>
            <person name="Oshima-Yamada Y."/>
            <person name="Ohtaka K."/>
            <person name="Satoh M."/>
            <person name="Sonobe K."/>
            <person name="Ishii M."/>
            <person name="Ohtani R."/>
            <person name="Kanamori-Sato M."/>
            <person name="Honoki R."/>
            <person name="Miyazaki D."/>
            <person name="Mochizuki H."/>
            <person name="Umetsu J."/>
            <person name="Higashi K."/>
            <person name="Shibata D."/>
            <person name="Kamiya Y."/>
            <person name="Sato N."/>
            <person name="Nakamura Y."/>
            <person name="Tabata S."/>
            <person name="Ida S."/>
            <person name="Kurokawa K."/>
            <person name="Ohta H."/>
        </authorList>
    </citation>
    <scope>NUCLEOTIDE SEQUENCE [LARGE SCALE GENOMIC DNA]</scope>
    <source>
        <strain evidence="5 6">NIES-2285</strain>
    </source>
</reference>
<keyword evidence="1" id="KW-0863">Zinc-finger</keyword>
<evidence type="ECO:0000256" key="3">
    <source>
        <dbReference type="SAM" id="SignalP"/>
    </source>
</evidence>
<dbReference type="EMBL" id="DF238701">
    <property type="protein sequence ID" value="GAQ93644.1"/>
    <property type="molecule type" value="Genomic_DNA"/>
</dbReference>
<dbReference type="OrthoDB" id="7430688at2759"/>
<evidence type="ECO:0000313" key="5">
    <source>
        <dbReference type="EMBL" id="GAQ93644.1"/>
    </source>
</evidence>
<protein>
    <recommendedName>
        <fullName evidence="4">CCHC-type domain-containing protein</fullName>
    </recommendedName>
</protein>
<accession>A0A1Y1ISJ8</accession>
<dbReference type="SUPFAM" id="SSF57756">
    <property type="entry name" value="Retrovirus zinc finger-like domains"/>
    <property type="match status" value="1"/>
</dbReference>
<name>A0A1Y1ISJ8_KLENI</name>
<dbReference type="AlphaFoldDB" id="A0A1Y1ISJ8"/>
<dbReference type="Gene3D" id="4.10.60.10">
    <property type="entry name" value="Zinc finger, CCHC-type"/>
    <property type="match status" value="1"/>
</dbReference>
<feature type="signal peptide" evidence="3">
    <location>
        <begin position="1"/>
        <end position="27"/>
    </location>
</feature>
<dbReference type="GO" id="GO:0003676">
    <property type="term" value="F:nucleic acid binding"/>
    <property type="evidence" value="ECO:0007669"/>
    <property type="project" value="InterPro"/>
</dbReference>
<dbReference type="PROSITE" id="PS50158">
    <property type="entry name" value="ZF_CCHC"/>
    <property type="match status" value="1"/>
</dbReference>
<feature type="region of interest" description="Disordered" evidence="2">
    <location>
        <begin position="334"/>
        <end position="355"/>
    </location>
</feature>
<sequence>MGFSVTGVFRWLALVNLVMMGSEYGGAALLAGPSGSVGLFSGRPGTQSVEDFEDRLLAAYAKAKSKDKKLTEAEFLLQLPAYLEHEALQLWRKCRKDILKKPEDASDYNPIADLIALFKEHFGVASAAKVRELQTLKKREDETCRMLKSRLERLAEETGLLNAREQALTFVNALPTAVRERIEPILWAKSANGIYSLDDAFQAAERVELAQAYASGMRGWAESSAPRTKQSSAHAASAADSSSCYRCGQLGHQASNCPGTDSRCNSCHKRGHTEAVCWTAHPELKPDWTSDGKSSGGQERGLAQRVDALAAQVEKLTLQMATLVQGRRVGHARQAAVQQRPMESDDEVDEATDSKQAAYSALNAQRPTYDLARDWQVVDTSDPAYVAASHKQYLQVTQPNDSHAPKPAADAAYSAQGAKHPMDAAFEDEEYRARCAAHDAYRAQKEKEEEGRKWAEKLLDAWEERQLKRQGE</sequence>
<dbReference type="SMART" id="SM00343">
    <property type="entry name" value="ZnF_C2HC"/>
    <property type="match status" value="2"/>
</dbReference>
<evidence type="ECO:0000259" key="4">
    <source>
        <dbReference type="PROSITE" id="PS50158"/>
    </source>
</evidence>
<evidence type="ECO:0000313" key="6">
    <source>
        <dbReference type="Proteomes" id="UP000054558"/>
    </source>
</evidence>
<gene>
    <name evidence="5" type="ORF">KFL_017520010</name>
</gene>
<keyword evidence="1" id="KW-0862">Zinc</keyword>
<proteinExistence type="predicted"/>
<evidence type="ECO:0000256" key="2">
    <source>
        <dbReference type="SAM" id="MobiDB-lite"/>
    </source>
</evidence>
<dbReference type="Pfam" id="PF00098">
    <property type="entry name" value="zf-CCHC"/>
    <property type="match status" value="1"/>
</dbReference>
<dbReference type="GO" id="GO:0008270">
    <property type="term" value="F:zinc ion binding"/>
    <property type="evidence" value="ECO:0007669"/>
    <property type="project" value="UniProtKB-KW"/>
</dbReference>
<keyword evidence="1" id="KW-0479">Metal-binding</keyword>
<keyword evidence="6" id="KW-1185">Reference proteome</keyword>
<organism evidence="5 6">
    <name type="scientific">Klebsormidium nitens</name>
    <name type="common">Green alga</name>
    <name type="synonym">Ulothrix nitens</name>
    <dbReference type="NCBI Taxonomy" id="105231"/>
    <lineage>
        <taxon>Eukaryota</taxon>
        <taxon>Viridiplantae</taxon>
        <taxon>Streptophyta</taxon>
        <taxon>Klebsormidiophyceae</taxon>
        <taxon>Klebsormidiales</taxon>
        <taxon>Klebsormidiaceae</taxon>
        <taxon>Klebsormidium</taxon>
    </lineage>
</organism>
<feature type="non-terminal residue" evidence="5">
    <location>
        <position position="1"/>
    </location>
</feature>
<dbReference type="InterPro" id="IPR001878">
    <property type="entry name" value="Znf_CCHC"/>
</dbReference>
<feature type="domain" description="CCHC-type" evidence="4">
    <location>
        <begin position="244"/>
        <end position="258"/>
    </location>
</feature>
<evidence type="ECO:0000256" key="1">
    <source>
        <dbReference type="PROSITE-ProRule" id="PRU00047"/>
    </source>
</evidence>
<dbReference type="InterPro" id="IPR036875">
    <property type="entry name" value="Znf_CCHC_sf"/>
</dbReference>
<dbReference type="Proteomes" id="UP000054558">
    <property type="component" value="Unassembled WGS sequence"/>
</dbReference>